<keyword evidence="1" id="KW-0805">Transcription regulation</keyword>
<dbReference type="Gene3D" id="2.40.320.10">
    <property type="entry name" value="Hypothetical Protein Pfu-838710-001"/>
    <property type="match status" value="1"/>
</dbReference>
<keyword evidence="3" id="KW-1185">Reference proteome</keyword>
<dbReference type="RefSeq" id="XP_030985352.1">
    <property type="nucleotide sequence ID" value="XM_031124518.1"/>
</dbReference>
<keyword evidence="1" id="KW-0804">Transcription</keyword>
<comment type="similarity">
    <text evidence="1">Belongs to the Mediator complex subunit 18 family.</text>
</comment>
<dbReference type="GO" id="GO:0006357">
    <property type="term" value="P:regulation of transcription by RNA polymerase II"/>
    <property type="evidence" value="ECO:0007669"/>
    <property type="project" value="InterPro"/>
</dbReference>
<dbReference type="OrthoDB" id="5348092at2759"/>
<comment type="subcellular location">
    <subcellularLocation>
        <location evidence="1">Nucleus</location>
    </subcellularLocation>
</comment>
<comment type="function">
    <text evidence="1">Component of the Mediator complex, a coactivator involved in the regulated transcription of nearly all RNA polymerase II-dependent genes. Mediator functions as a bridge to convey information from gene-specific regulatory proteins to the basal RNA polymerase II transcription machinery. Mediator is recruited to promoters by direct interactions with regulatory proteins and serves as a scaffold for the assembly of a functional preinitiation complex with RNA polymerase II and the general transcription factors.</text>
</comment>
<reference evidence="4" key="3">
    <citation type="submission" date="2025-08" db="UniProtKB">
        <authorList>
            <consortium name="RefSeq"/>
        </authorList>
    </citation>
    <scope>IDENTIFICATION</scope>
    <source>
        <strain evidence="4">NI907</strain>
    </source>
</reference>
<dbReference type="GO" id="GO:0003712">
    <property type="term" value="F:transcription coregulator activity"/>
    <property type="evidence" value="ECO:0007669"/>
    <property type="project" value="InterPro"/>
</dbReference>
<reference evidence="4" key="2">
    <citation type="submission" date="2019-10" db="EMBL/GenBank/DDBJ databases">
        <authorList>
            <consortium name="NCBI Genome Project"/>
        </authorList>
    </citation>
    <scope>NUCLEOTIDE SEQUENCE</scope>
    <source>
        <strain evidence="4">NI907</strain>
    </source>
</reference>
<sequence>MQDLFLTTFVRGGDEFERACAVLQAVANMSGWHSLHRVVFYSGPLPPKGFPNPRSAQPANQPPGAKPSPQQLQQTAALWGSLNQALTKTSYIMQARYEVFKDRDFVGVPNEADASAAVVDGEAELNRTTGTLRWTDLPIKQPDNNPVTQRKRIDILDHKNLIAVFKDNNHTYKSEAIEESVSYYIDSVEITFVRYYKLPESTQPLTSLPTWPSLQLVDPSGTWMLFLRTTVQEENAYDKIKEAQEELQRVRDQLGGVFEFKVYDRRVHDTRIIQQASNMPAPLPQIQRARG</sequence>
<accession>A0A6P8BDU8</accession>
<keyword evidence="1" id="KW-0010">Activator</keyword>
<keyword evidence="1" id="KW-0539">Nucleus</keyword>
<evidence type="ECO:0000256" key="1">
    <source>
        <dbReference type="RuleBase" id="RU364150"/>
    </source>
</evidence>
<dbReference type="GO" id="GO:0016592">
    <property type="term" value="C:mediator complex"/>
    <property type="evidence" value="ECO:0007669"/>
    <property type="project" value="InterPro"/>
</dbReference>
<comment type="subunit">
    <text evidence="1">Component of the Mediator complex.</text>
</comment>
<proteinExistence type="inferred from homology"/>
<feature type="region of interest" description="Disordered" evidence="2">
    <location>
        <begin position="49"/>
        <end position="71"/>
    </location>
</feature>
<evidence type="ECO:0000313" key="3">
    <source>
        <dbReference type="Proteomes" id="UP000515153"/>
    </source>
</evidence>
<gene>
    <name evidence="1" type="primary">MED18</name>
    <name evidence="4" type="ORF">PgNI_04473</name>
</gene>
<protein>
    <recommendedName>
        <fullName evidence="1">Mediator of RNA polymerase II transcription subunit 18</fullName>
    </recommendedName>
    <alternativeName>
        <fullName evidence="1">Mediator complex subunit 18</fullName>
    </alternativeName>
</protein>
<dbReference type="KEGG" id="pgri:PgNI_04473"/>
<name>A0A6P8BDU8_PYRGI</name>
<organism evidence="3 4">
    <name type="scientific">Pyricularia grisea</name>
    <name type="common">Crabgrass-specific blast fungus</name>
    <name type="synonym">Magnaporthe grisea</name>
    <dbReference type="NCBI Taxonomy" id="148305"/>
    <lineage>
        <taxon>Eukaryota</taxon>
        <taxon>Fungi</taxon>
        <taxon>Dikarya</taxon>
        <taxon>Ascomycota</taxon>
        <taxon>Pezizomycotina</taxon>
        <taxon>Sordariomycetes</taxon>
        <taxon>Sordariomycetidae</taxon>
        <taxon>Magnaporthales</taxon>
        <taxon>Pyriculariaceae</taxon>
        <taxon>Pyricularia</taxon>
    </lineage>
</organism>
<dbReference type="AlphaFoldDB" id="A0A6P8BDU8"/>
<evidence type="ECO:0000313" key="4">
    <source>
        <dbReference type="RefSeq" id="XP_030985352.1"/>
    </source>
</evidence>
<dbReference type="Pfam" id="PF09637">
    <property type="entry name" value="Med18"/>
    <property type="match status" value="1"/>
</dbReference>
<evidence type="ECO:0000256" key="2">
    <source>
        <dbReference type="SAM" id="MobiDB-lite"/>
    </source>
</evidence>
<dbReference type="Proteomes" id="UP000515153">
    <property type="component" value="Unplaced"/>
</dbReference>
<dbReference type="InterPro" id="IPR019095">
    <property type="entry name" value="Mediator_Med18"/>
</dbReference>
<reference evidence="4" key="1">
    <citation type="journal article" date="2019" name="Mol. Biol. Evol.">
        <title>Blast fungal genomes show frequent chromosomal changes, gene gains and losses, and effector gene turnover.</title>
        <authorList>
            <person name="Gomez Luciano L.B."/>
            <person name="Jason Tsai I."/>
            <person name="Chuma I."/>
            <person name="Tosa Y."/>
            <person name="Chen Y.H."/>
            <person name="Li J.Y."/>
            <person name="Li M.Y."/>
            <person name="Jade Lu M.Y."/>
            <person name="Nakayashiki H."/>
            <person name="Li W.H."/>
        </authorList>
    </citation>
    <scope>NUCLEOTIDE SEQUENCE</scope>
    <source>
        <strain evidence="4">NI907</strain>
    </source>
</reference>